<dbReference type="AlphaFoldDB" id="A0A157QK51"/>
<dbReference type="PATRIC" id="fig|123899.6.peg.601"/>
<dbReference type="PANTHER" id="PTHR46268">
    <property type="entry name" value="STRESS RESPONSE PROTEIN NHAX"/>
    <property type="match status" value="1"/>
</dbReference>
<dbReference type="InterPro" id="IPR006015">
    <property type="entry name" value="Universal_stress_UspA"/>
</dbReference>
<evidence type="ECO:0000256" key="1">
    <source>
        <dbReference type="ARBA" id="ARBA00008791"/>
    </source>
</evidence>
<comment type="similarity">
    <text evidence="1 2">Belongs to the universal stress protein A family.</text>
</comment>
<dbReference type="KEGG" id="btrm:SAMEA390648700627"/>
<evidence type="ECO:0000259" key="3">
    <source>
        <dbReference type="Pfam" id="PF00582"/>
    </source>
</evidence>
<dbReference type="SUPFAM" id="SSF52402">
    <property type="entry name" value="Adenine nucleotide alpha hydrolases-like"/>
    <property type="match status" value="1"/>
</dbReference>
<organism evidence="4 5">
    <name type="scientific">Bordetella trematum</name>
    <dbReference type="NCBI Taxonomy" id="123899"/>
    <lineage>
        <taxon>Bacteria</taxon>
        <taxon>Pseudomonadati</taxon>
        <taxon>Pseudomonadota</taxon>
        <taxon>Betaproteobacteria</taxon>
        <taxon>Burkholderiales</taxon>
        <taxon>Alcaligenaceae</taxon>
        <taxon>Bordetella</taxon>
    </lineage>
</organism>
<sequence>MYSHILIPTDGSELAERAVERGLGLARKLGARVTLIRVVQPLQPPAGESVQLRATLQEYERAEHTQIEQWMSEAAERAKDSGLACEAVTAVSVLPHEAIVKAAVERGCDLIVIASHGRSGLSALLLGSVTQKVLTHSELPVLVYR</sequence>
<dbReference type="PRINTS" id="PR01438">
    <property type="entry name" value="UNVRSLSTRESS"/>
</dbReference>
<evidence type="ECO:0000313" key="5">
    <source>
        <dbReference type="Proteomes" id="UP000076825"/>
    </source>
</evidence>
<dbReference type="Proteomes" id="UP000076825">
    <property type="component" value="Chromosome 1"/>
</dbReference>
<dbReference type="Pfam" id="PF00582">
    <property type="entry name" value="Usp"/>
    <property type="match status" value="1"/>
</dbReference>
<dbReference type="PIRSF" id="PIRSF006276">
    <property type="entry name" value="UspA"/>
    <property type="match status" value="1"/>
</dbReference>
<evidence type="ECO:0000256" key="2">
    <source>
        <dbReference type="PIRNR" id="PIRNR006276"/>
    </source>
</evidence>
<keyword evidence="2" id="KW-0963">Cytoplasm</keyword>
<dbReference type="PANTHER" id="PTHR46268:SF6">
    <property type="entry name" value="UNIVERSAL STRESS PROTEIN UP12"/>
    <property type="match status" value="1"/>
</dbReference>
<reference evidence="4 5" key="1">
    <citation type="submission" date="2016-04" db="EMBL/GenBank/DDBJ databases">
        <authorList>
            <consortium name="Pathogen Informatics"/>
        </authorList>
    </citation>
    <scope>NUCLEOTIDE SEQUENCE [LARGE SCALE GENOMIC DNA]</scope>
    <source>
        <strain evidence="4 5">H044680328</strain>
    </source>
</reference>
<protein>
    <recommendedName>
        <fullName evidence="2">Universal stress protein</fullName>
    </recommendedName>
</protein>
<dbReference type="eggNOG" id="COG0589">
    <property type="taxonomic scope" value="Bacteria"/>
</dbReference>
<dbReference type="RefSeq" id="WP_025515682.1">
    <property type="nucleotide sequence ID" value="NZ_CP016340.1"/>
</dbReference>
<dbReference type="Gene3D" id="3.40.50.620">
    <property type="entry name" value="HUPs"/>
    <property type="match status" value="1"/>
</dbReference>
<dbReference type="OrthoDB" id="5295044at2"/>
<proteinExistence type="inferred from homology"/>
<dbReference type="InterPro" id="IPR014729">
    <property type="entry name" value="Rossmann-like_a/b/a_fold"/>
</dbReference>
<evidence type="ECO:0000313" key="4">
    <source>
        <dbReference type="EMBL" id="SAI67181.1"/>
    </source>
</evidence>
<feature type="domain" description="UspA" evidence="3">
    <location>
        <begin position="1"/>
        <end position="145"/>
    </location>
</feature>
<comment type="subcellular location">
    <subcellularLocation>
        <location evidence="2">Cytoplasm</location>
    </subcellularLocation>
</comment>
<dbReference type="STRING" id="123899.SAMEA3906487_00627"/>
<name>A0A157QK51_9BORD</name>
<dbReference type="GeneID" id="56587965"/>
<keyword evidence="5" id="KW-1185">Reference proteome</keyword>
<gene>
    <name evidence="4" type="ORF">SAMEA3906487_00627</name>
</gene>
<dbReference type="CDD" id="cd00293">
    <property type="entry name" value="USP-like"/>
    <property type="match status" value="1"/>
</dbReference>
<dbReference type="InterPro" id="IPR006016">
    <property type="entry name" value="UspA"/>
</dbReference>
<dbReference type="EMBL" id="LT546645">
    <property type="protein sequence ID" value="SAI67181.1"/>
    <property type="molecule type" value="Genomic_DNA"/>
</dbReference>
<accession>A0A157QK51</accession>
<dbReference type="GO" id="GO:0005737">
    <property type="term" value="C:cytoplasm"/>
    <property type="evidence" value="ECO:0007669"/>
    <property type="project" value="UniProtKB-SubCell"/>
</dbReference>